<dbReference type="Proteomes" id="UP000075243">
    <property type="component" value="Unassembled WGS sequence"/>
</dbReference>
<name>A0A151RZZ3_CAJCA</name>
<dbReference type="PANTHER" id="PTHR43383">
    <property type="entry name" value="NODULIN 6"/>
    <property type="match status" value="1"/>
</dbReference>
<proteinExistence type="predicted"/>
<sequence length="221" mass="25623">MKQEYSALLKNNTWTLVQLPPNRNAIGCKWVFRIKENFDGSVNKYKAILVAKGFLQQPGFDFNETFSPVIKPVTIRLILTLAISNHWDIHQLDVNNAFLNGSLNETVYMQQPPGFEVHDSTLVCKLNKALYGLKQVPRQWFERLQYTLLQFGFKASKCDPSLFTYHRQSNIVYLIVYVDDIIIIGNSFQFTQQLINQLNSIFSLKQLGKLDYFLGIEVRHL</sequence>
<dbReference type="AlphaFoldDB" id="A0A151RZZ3"/>
<dbReference type="Pfam" id="PF07727">
    <property type="entry name" value="RVT_2"/>
    <property type="match status" value="1"/>
</dbReference>
<dbReference type="InterPro" id="IPR043502">
    <property type="entry name" value="DNA/RNA_pol_sf"/>
</dbReference>
<dbReference type="InterPro" id="IPR013103">
    <property type="entry name" value="RVT_2"/>
</dbReference>
<evidence type="ECO:0000313" key="3">
    <source>
        <dbReference type="Proteomes" id="UP000075243"/>
    </source>
</evidence>
<accession>A0A151RZZ3</accession>
<dbReference type="SUPFAM" id="SSF56672">
    <property type="entry name" value="DNA/RNA polymerases"/>
    <property type="match status" value="1"/>
</dbReference>
<dbReference type="Gramene" id="C.cajan_26718.t">
    <property type="protein sequence ID" value="C.cajan_26718.t.cds1"/>
    <property type="gene ID" value="C.cajan_26718"/>
</dbReference>
<evidence type="ECO:0000259" key="1">
    <source>
        <dbReference type="Pfam" id="PF07727"/>
    </source>
</evidence>
<feature type="domain" description="Reverse transcriptase Ty1/copia-type" evidence="1">
    <location>
        <begin position="11"/>
        <end position="219"/>
    </location>
</feature>
<reference evidence="2" key="1">
    <citation type="journal article" date="2012" name="Nat. Biotechnol.">
        <title>Draft genome sequence of pigeonpea (Cajanus cajan), an orphan legume crop of resource-poor farmers.</title>
        <authorList>
            <person name="Varshney R.K."/>
            <person name="Chen W."/>
            <person name="Li Y."/>
            <person name="Bharti A.K."/>
            <person name="Saxena R.K."/>
            <person name="Schlueter J.A."/>
            <person name="Donoghue M.T."/>
            <person name="Azam S."/>
            <person name="Fan G."/>
            <person name="Whaley A.M."/>
            <person name="Farmer A.D."/>
            <person name="Sheridan J."/>
            <person name="Iwata A."/>
            <person name="Tuteja R."/>
            <person name="Penmetsa R.V."/>
            <person name="Wu W."/>
            <person name="Upadhyaya H.D."/>
            <person name="Yang S.P."/>
            <person name="Shah T."/>
            <person name="Saxena K.B."/>
            <person name="Michael T."/>
            <person name="McCombie W.R."/>
            <person name="Yang B."/>
            <person name="Zhang G."/>
            <person name="Yang H."/>
            <person name="Wang J."/>
            <person name="Spillane C."/>
            <person name="Cook D.R."/>
            <person name="May G.D."/>
            <person name="Xu X."/>
            <person name="Jackson S.A."/>
        </authorList>
    </citation>
    <scope>NUCLEOTIDE SEQUENCE [LARGE SCALE GENOMIC DNA]</scope>
</reference>
<keyword evidence="3" id="KW-1185">Reference proteome</keyword>
<evidence type="ECO:0000313" key="2">
    <source>
        <dbReference type="EMBL" id="KYP48064.1"/>
    </source>
</evidence>
<gene>
    <name evidence="2" type="ORF">KK1_030259</name>
</gene>
<organism evidence="2 3">
    <name type="scientific">Cajanus cajan</name>
    <name type="common">Pigeon pea</name>
    <name type="synonym">Cajanus indicus</name>
    <dbReference type="NCBI Taxonomy" id="3821"/>
    <lineage>
        <taxon>Eukaryota</taxon>
        <taxon>Viridiplantae</taxon>
        <taxon>Streptophyta</taxon>
        <taxon>Embryophyta</taxon>
        <taxon>Tracheophyta</taxon>
        <taxon>Spermatophyta</taxon>
        <taxon>Magnoliopsida</taxon>
        <taxon>eudicotyledons</taxon>
        <taxon>Gunneridae</taxon>
        <taxon>Pentapetalae</taxon>
        <taxon>rosids</taxon>
        <taxon>fabids</taxon>
        <taxon>Fabales</taxon>
        <taxon>Fabaceae</taxon>
        <taxon>Papilionoideae</taxon>
        <taxon>50 kb inversion clade</taxon>
        <taxon>NPAAA clade</taxon>
        <taxon>indigoferoid/millettioid clade</taxon>
        <taxon>Phaseoleae</taxon>
        <taxon>Cajanus</taxon>
    </lineage>
</organism>
<dbReference type="EMBL" id="KQ483509">
    <property type="protein sequence ID" value="KYP48064.1"/>
    <property type="molecule type" value="Genomic_DNA"/>
</dbReference>
<dbReference type="PANTHER" id="PTHR43383:SF2">
    <property type="entry name" value="AMIDOHYDROLASE 2 FAMILY PROTEIN"/>
    <property type="match status" value="1"/>
</dbReference>
<protein>
    <submittedName>
        <fullName evidence="2">Retrovirus-related Pol polyprotein from transposon TNT 1-94</fullName>
    </submittedName>
</protein>